<sequence>MTARFSVFSAPTELTVTITGREGVLVLTTVGDIDAASVRALDEALVTALAGSERVIVDLSRVEFLGCAGIRVLCVAAERHPSLTVVSGTGHGVRRCLEITDAGRHLTIHETLAAAISPARNEESTT</sequence>
<dbReference type="Proteomes" id="UP000198582">
    <property type="component" value="Unassembled WGS sequence"/>
</dbReference>
<evidence type="ECO:0000259" key="1">
    <source>
        <dbReference type="PROSITE" id="PS50801"/>
    </source>
</evidence>
<dbReference type="PANTHER" id="PTHR33495:SF13">
    <property type="entry name" value="ANTI-SIGMA-F FACTOR ANTAGONIST RSFB"/>
    <property type="match status" value="1"/>
</dbReference>
<dbReference type="PROSITE" id="PS50801">
    <property type="entry name" value="STAS"/>
    <property type="match status" value="1"/>
</dbReference>
<dbReference type="AlphaFoldDB" id="A0A1H8UB17"/>
<dbReference type="Gene3D" id="3.30.750.24">
    <property type="entry name" value="STAS domain"/>
    <property type="match status" value="1"/>
</dbReference>
<name>A0A1H8UB17_9PSEU</name>
<dbReference type="SUPFAM" id="SSF52091">
    <property type="entry name" value="SpoIIaa-like"/>
    <property type="match status" value="1"/>
</dbReference>
<feature type="domain" description="STAS" evidence="1">
    <location>
        <begin position="14"/>
        <end position="119"/>
    </location>
</feature>
<organism evidence="2 3">
    <name type="scientific">Amycolatopsis saalfeldensis</name>
    <dbReference type="NCBI Taxonomy" id="394193"/>
    <lineage>
        <taxon>Bacteria</taxon>
        <taxon>Bacillati</taxon>
        <taxon>Actinomycetota</taxon>
        <taxon>Actinomycetes</taxon>
        <taxon>Pseudonocardiales</taxon>
        <taxon>Pseudonocardiaceae</taxon>
        <taxon>Amycolatopsis</taxon>
    </lineage>
</organism>
<dbReference type="InterPro" id="IPR036513">
    <property type="entry name" value="STAS_dom_sf"/>
</dbReference>
<dbReference type="OrthoDB" id="4833278at2"/>
<dbReference type="Pfam" id="PF01740">
    <property type="entry name" value="STAS"/>
    <property type="match status" value="1"/>
</dbReference>
<protein>
    <submittedName>
        <fullName evidence="2">Anti-anti-sigma factor</fullName>
    </submittedName>
</protein>
<dbReference type="GO" id="GO:0043856">
    <property type="term" value="F:anti-sigma factor antagonist activity"/>
    <property type="evidence" value="ECO:0007669"/>
    <property type="project" value="TreeGrafter"/>
</dbReference>
<dbReference type="EMBL" id="FOEF01000003">
    <property type="protein sequence ID" value="SEP00462.1"/>
    <property type="molecule type" value="Genomic_DNA"/>
</dbReference>
<evidence type="ECO:0000313" key="2">
    <source>
        <dbReference type="EMBL" id="SEP00462.1"/>
    </source>
</evidence>
<gene>
    <name evidence="2" type="ORF">SAMN04489732_103177</name>
</gene>
<accession>A0A1H8UB17</accession>
<proteinExistence type="predicted"/>
<evidence type="ECO:0000313" key="3">
    <source>
        <dbReference type="Proteomes" id="UP000198582"/>
    </source>
</evidence>
<dbReference type="InterPro" id="IPR002645">
    <property type="entry name" value="STAS_dom"/>
</dbReference>
<dbReference type="STRING" id="394193.SAMN04489732_103177"/>
<dbReference type="CDD" id="cd07043">
    <property type="entry name" value="STAS_anti-anti-sigma_factors"/>
    <property type="match status" value="1"/>
</dbReference>
<dbReference type="RefSeq" id="WP_091615117.1">
    <property type="nucleotide sequence ID" value="NZ_FOEF01000003.1"/>
</dbReference>
<dbReference type="PANTHER" id="PTHR33495">
    <property type="entry name" value="ANTI-SIGMA FACTOR ANTAGONIST TM_1081-RELATED-RELATED"/>
    <property type="match status" value="1"/>
</dbReference>
<reference evidence="3" key="1">
    <citation type="submission" date="2016-10" db="EMBL/GenBank/DDBJ databases">
        <authorList>
            <person name="Varghese N."/>
            <person name="Submissions S."/>
        </authorList>
    </citation>
    <scope>NUCLEOTIDE SEQUENCE [LARGE SCALE GENOMIC DNA]</scope>
    <source>
        <strain evidence="3">DSM 44993</strain>
    </source>
</reference>
<keyword evidence="3" id="KW-1185">Reference proteome</keyword>